<organism evidence="1 2">
    <name type="scientific">Gymnopus androsaceus JB14</name>
    <dbReference type="NCBI Taxonomy" id="1447944"/>
    <lineage>
        <taxon>Eukaryota</taxon>
        <taxon>Fungi</taxon>
        <taxon>Dikarya</taxon>
        <taxon>Basidiomycota</taxon>
        <taxon>Agaricomycotina</taxon>
        <taxon>Agaricomycetes</taxon>
        <taxon>Agaricomycetidae</taxon>
        <taxon>Agaricales</taxon>
        <taxon>Marasmiineae</taxon>
        <taxon>Omphalotaceae</taxon>
        <taxon>Gymnopus</taxon>
    </lineage>
</organism>
<protein>
    <submittedName>
        <fullName evidence="1">Uncharacterized protein</fullName>
    </submittedName>
</protein>
<accession>A0A6A4HS61</accession>
<keyword evidence="2" id="KW-1185">Reference proteome</keyword>
<proteinExistence type="predicted"/>
<evidence type="ECO:0000313" key="2">
    <source>
        <dbReference type="Proteomes" id="UP000799118"/>
    </source>
</evidence>
<evidence type="ECO:0000313" key="1">
    <source>
        <dbReference type="EMBL" id="KAE9400168.1"/>
    </source>
</evidence>
<dbReference type="OrthoDB" id="2559662at2759"/>
<dbReference type="Proteomes" id="UP000799118">
    <property type="component" value="Unassembled WGS sequence"/>
</dbReference>
<dbReference type="CDD" id="cd11296">
    <property type="entry name" value="O-FucT_like"/>
    <property type="match status" value="1"/>
</dbReference>
<name>A0A6A4HS61_9AGAR</name>
<dbReference type="EMBL" id="ML769460">
    <property type="protein sequence ID" value="KAE9400168.1"/>
    <property type="molecule type" value="Genomic_DNA"/>
</dbReference>
<sequence length="397" mass="46084">MHFSTYFLRKWEAELPQHNLDLPYPEGRTGRYVKFSNQIIKLGWNNVFNEVLMNAHLAYESKRAYVFQDYVWKGEYYSWARFEFLDRPPRTPLNAIISGPAAGGPWDAGDDAPRSISERWFEVVCPAKERRIINTRDIKPAIQWSMGDEIFETWRKLLLDAPEPCIEVVAPEEDRDGYVQTFDLYLWGSNRILPLWESFSKSPVSRLLGNSRIVSNPYERMLAMHVRRGDYKDACLDLAAWNSTFYSWNLLEFLPDHFEAGPGGGWGWNTPENTEKYLKHCLPSLDAIVQKVKVSKEDYIRAGLGNRTLDALYLLTNDESKWMDQLKDALRQDGWNTIRTSRDLTLDQEQTDVSMAVDMDIARRAAVFIGNGWSSFTSNIVHRRLVDGKEPISIRFY</sequence>
<gene>
    <name evidence="1" type="ORF">BT96DRAFT_957049</name>
</gene>
<reference evidence="1" key="1">
    <citation type="journal article" date="2019" name="Environ. Microbiol.">
        <title>Fungal ecological strategies reflected in gene transcription - a case study of two litter decomposers.</title>
        <authorList>
            <person name="Barbi F."/>
            <person name="Kohler A."/>
            <person name="Barry K."/>
            <person name="Baskaran P."/>
            <person name="Daum C."/>
            <person name="Fauchery L."/>
            <person name="Ihrmark K."/>
            <person name="Kuo A."/>
            <person name="LaButti K."/>
            <person name="Lipzen A."/>
            <person name="Morin E."/>
            <person name="Grigoriev I.V."/>
            <person name="Henrissat B."/>
            <person name="Lindahl B."/>
            <person name="Martin F."/>
        </authorList>
    </citation>
    <scope>NUCLEOTIDE SEQUENCE</scope>
    <source>
        <strain evidence="1">JB14</strain>
    </source>
</reference>
<dbReference type="AlphaFoldDB" id="A0A6A4HS61"/>
<dbReference type="Gene3D" id="3.40.50.11350">
    <property type="match status" value="1"/>
</dbReference>